<dbReference type="PROSITE" id="PS00108">
    <property type="entry name" value="PROTEIN_KINASE_ST"/>
    <property type="match status" value="1"/>
</dbReference>
<comment type="caution">
    <text evidence="2">The sequence shown here is derived from an EMBL/GenBank/DDBJ whole genome shotgun (WGS) entry which is preliminary data.</text>
</comment>
<evidence type="ECO:0000259" key="1">
    <source>
        <dbReference type="PROSITE" id="PS50011"/>
    </source>
</evidence>
<reference evidence="2 3" key="1">
    <citation type="submission" date="2024-04" db="EMBL/GenBank/DDBJ databases">
        <title>Tritrichomonas musculus Genome.</title>
        <authorList>
            <person name="Alves-Ferreira E."/>
            <person name="Grigg M."/>
            <person name="Lorenzi H."/>
            <person name="Galac M."/>
        </authorList>
    </citation>
    <scope>NUCLEOTIDE SEQUENCE [LARGE SCALE GENOMIC DNA]</scope>
    <source>
        <strain evidence="2 3">EAF2021</strain>
    </source>
</reference>
<dbReference type="Gene3D" id="1.10.510.10">
    <property type="entry name" value="Transferase(Phosphotransferase) domain 1"/>
    <property type="match status" value="1"/>
</dbReference>
<keyword evidence="2" id="KW-0808">Transferase</keyword>
<evidence type="ECO:0000313" key="3">
    <source>
        <dbReference type="Proteomes" id="UP001470230"/>
    </source>
</evidence>
<dbReference type="GO" id="GO:0016301">
    <property type="term" value="F:kinase activity"/>
    <property type="evidence" value="ECO:0007669"/>
    <property type="project" value="UniProtKB-KW"/>
</dbReference>
<keyword evidence="3" id="KW-1185">Reference proteome</keyword>
<dbReference type="Proteomes" id="UP001470230">
    <property type="component" value="Unassembled WGS sequence"/>
</dbReference>
<dbReference type="SMART" id="SM00220">
    <property type="entry name" value="S_TKc"/>
    <property type="match status" value="1"/>
</dbReference>
<dbReference type="PANTHER" id="PTHR24348">
    <property type="entry name" value="SERINE/THREONINE-PROTEIN KINASE UNC-51-RELATED"/>
    <property type="match status" value="1"/>
</dbReference>
<evidence type="ECO:0000313" key="2">
    <source>
        <dbReference type="EMBL" id="KAK8852612.1"/>
    </source>
</evidence>
<proteinExistence type="predicted"/>
<dbReference type="PROSITE" id="PS50011">
    <property type="entry name" value="PROTEIN_KINASE_DOM"/>
    <property type="match status" value="1"/>
</dbReference>
<organism evidence="2 3">
    <name type="scientific">Tritrichomonas musculus</name>
    <dbReference type="NCBI Taxonomy" id="1915356"/>
    <lineage>
        <taxon>Eukaryota</taxon>
        <taxon>Metamonada</taxon>
        <taxon>Parabasalia</taxon>
        <taxon>Tritrichomonadida</taxon>
        <taxon>Tritrichomonadidae</taxon>
        <taxon>Tritrichomonas</taxon>
    </lineage>
</organism>
<protein>
    <submittedName>
        <fullName evidence="2">Serine/threonine-protein kinase ulk2</fullName>
    </submittedName>
</protein>
<dbReference type="InterPro" id="IPR045269">
    <property type="entry name" value="Atg1-like"/>
</dbReference>
<dbReference type="SUPFAM" id="SSF56112">
    <property type="entry name" value="Protein kinase-like (PK-like)"/>
    <property type="match status" value="1"/>
</dbReference>
<dbReference type="InterPro" id="IPR000719">
    <property type="entry name" value="Prot_kinase_dom"/>
</dbReference>
<dbReference type="Pfam" id="PF00069">
    <property type="entry name" value="Pkinase"/>
    <property type="match status" value="1"/>
</dbReference>
<sequence length="331" mass="38518">MSIKPFYQPNDKIGKYVIESLISSKFSDCQSLNEVYKAFIPNEGKQYYVIKPTPYETSEDKEYFNQQIFILDQLKDYDTIMNFIDCIEEHITVEEDNKVAYMFPVMKFCNFSDLRDYYNISIRKKDLKTKNMIIRSVFHKTLSILKIIHSLGIIHHDIKPNNFLVESGNPLKIVLTDFEFAIQLPQGQSTNCPCGTLHYMAPEVLEEDYHDSSIDIWSLGVMIYYFVTEKYPFKITNKDEKRATFIEKINNYRPTFNSKVPPDLKDLLLKMLVKNPSDRITAEEALAHPYFNGYYDDESDTKQAASEISVVVEEEISAGKLDKKDIEGEKT</sequence>
<dbReference type="InterPro" id="IPR008271">
    <property type="entry name" value="Ser/Thr_kinase_AS"/>
</dbReference>
<gene>
    <name evidence="2" type="ORF">M9Y10_017600</name>
</gene>
<dbReference type="EMBL" id="JAPFFF010000023">
    <property type="protein sequence ID" value="KAK8852612.1"/>
    <property type="molecule type" value="Genomic_DNA"/>
</dbReference>
<feature type="domain" description="Protein kinase" evidence="1">
    <location>
        <begin position="7"/>
        <end position="291"/>
    </location>
</feature>
<name>A0ABR2HVM9_9EUKA</name>
<dbReference type="InterPro" id="IPR011009">
    <property type="entry name" value="Kinase-like_dom_sf"/>
</dbReference>
<accession>A0ABR2HVM9</accession>
<keyword evidence="2" id="KW-0418">Kinase</keyword>